<keyword evidence="7" id="KW-0378">Hydrolase</keyword>
<dbReference type="PANTHER" id="PTHR24220:SF470">
    <property type="entry name" value="CELL DIVISION ATP-BINDING PROTEIN FTSE"/>
    <property type="match status" value="1"/>
</dbReference>
<dbReference type="InterPro" id="IPR003439">
    <property type="entry name" value="ABC_transporter-like_ATP-bd"/>
</dbReference>
<accession>A0A369QC33</accession>
<evidence type="ECO:0000256" key="3">
    <source>
        <dbReference type="ARBA" id="ARBA00020019"/>
    </source>
</evidence>
<comment type="similarity">
    <text evidence="2">Belongs to the ABC transporter superfamily.</text>
</comment>
<name>A0A369QC33_9BACT</name>
<dbReference type="RefSeq" id="WP_115371509.1">
    <property type="nucleotide sequence ID" value="NZ_QASA01000001.1"/>
</dbReference>
<dbReference type="GO" id="GO:0005886">
    <property type="term" value="C:plasma membrane"/>
    <property type="evidence" value="ECO:0007669"/>
    <property type="project" value="TreeGrafter"/>
</dbReference>
<dbReference type="SUPFAM" id="SSF52540">
    <property type="entry name" value="P-loop containing nucleoside triphosphate hydrolases"/>
    <property type="match status" value="1"/>
</dbReference>
<feature type="domain" description="ABC transporter" evidence="6">
    <location>
        <begin position="11"/>
        <end position="238"/>
    </location>
</feature>
<dbReference type="Pfam" id="PF00005">
    <property type="entry name" value="ABC_tran"/>
    <property type="match status" value="1"/>
</dbReference>
<dbReference type="AlphaFoldDB" id="A0A369QC33"/>
<dbReference type="GO" id="GO:0016887">
    <property type="term" value="F:ATP hydrolysis activity"/>
    <property type="evidence" value="ECO:0007669"/>
    <property type="project" value="InterPro"/>
</dbReference>
<gene>
    <name evidence="7" type="ORF">AHMF7616_00592</name>
</gene>
<dbReference type="GO" id="GO:0022857">
    <property type="term" value="F:transmembrane transporter activity"/>
    <property type="evidence" value="ECO:0007669"/>
    <property type="project" value="TreeGrafter"/>
</dbReference>
<dbReference type="Gene3D" id="3.40.50.300">
    <property type="entry name" value="P-loop containing nucleotide triphosphate hydrolases"/>
    <property type="match status" value="1"/>
</dbReference>
<evidence type="ECO:0000256" key="1">
    <source>
        <dbReference type="ARBA" id="ARBA00002579"/>
    </source>
</evidence>
<proteinExistence type="inferred from homology"/>
<evidence type="ECO:0000256" key="4">
    <source>
        <dbReference type="ARBA" id="ARBA00022741"/>
    </source>
</evidence>
<evidence type="ECO:0000256" key="2">
    <source>
        <dbReference type="ARBA" id="ARBA00005417"/>
    </source>
</evidence>
<dbReference type="PROSITE" id="PS00211">
    <property type="entry name" value="ABC_TRANSPORTER_1"/>
    <property type="match status" value="1"/>
</dbReference>
<dbReference type="SMART" id="SM00382">
    <property type="entry name" value="AAA"/>
    <property type="match status" value="1"/>
</dbReference>
<dbReference type="InterPro" id="IPR003593">
    <property type="entry name" value="AAA+_ATPase"/>
</dbReference>
<protein>
    <recommendedName>
        <fullName evidence="3">Cell division ATP-binding protein FtsE</fullName>
    </recommendedName>
</protein>
<dbReference type="OrthoDB" id="1115710at2"/>
<organism evidence="7 8">
    <name type="scientific">Adhaeribacter pallidiroseus</name>
    <dbReference type="NCBI Taxonomy" id="2072847"/>
    <lineage>
        <taxon>Bacteria</taxon>
        <taxon>Pseudomonadati</taxon>
        <taxon>Bacteroidota</taxon>
        <taxon>Cytophagia</taxon>
        <taxon>Cytophagales</taxon>
        <taxon>Hymenobacteraceae</taxon>
        <taxon>Adhaeribacter</taxon>
    </lineage>
</organism>
<keyword evidence="8" id="KW-1185">Reference proteome</keyword>
<dbReference type="FunFam" id="3.40.50.300:FF:000056">
    <property type="entry name" value="Cell division ATP-binding protein FtsE"/>
    <property type="match status" value="1"/>
</dbReference>
<dbReference type="GO" id="GO:0005524">
    <property type="term" value="F:ATP binding"/>
    <property type="evidence" value="ECO:0007669"/>
    <property type="project" value="UniProtKB-KW"/>
</dbReference>
<evidence type="ECO:0000256" key="5">
    <source>
        <dbReference type="ARBA" id="ARBA00022840"/>
    </source>
</evidence>
<comment type="caution">
    <text evidence="7">The sequence shown here is derived from an EMBL/GenBank/DDBJ whole genome shotgun (WGS) entry which is preliminary data.</text>
</comment>
<evidence type="ECO:0000313" key="8">
    <source>
        <dbReference type="Proteomes" id="UP000253919"/>
    </source>
</evidence>
<dbReference type="EMBL" id="QASA01000001">
    <property type="protein sequence ID" value="RDC62002.1"/>
    <property type="molecule type" value="Genomic_DNA"/>
</dbReference>
<comment type="function">
    <text evidence="1">Part of the ABC transporter FtsEX involved in cellular division. Important for assembly or stability of the septal ring.</text>
</comment>
<sequence length="238" mass="26412">MRDFSSSVPVVSLKDVSIHQNVQTVLQSVSFDIDKGEFVYLVGRTGSGKSSLLKTLYADLPLRSGMASVAGFPIFKLSRTQVPFLRRKIGIVFQDFQLLFDRTVAENLRFVLKATNWKDSSKIKQRISEVLMQVGLDAASNKMPHQLSGGEQQRVVIARALLNDPVILFADEPTGNLDPEVADGIMQLFNQINNRGTAVLMATHNHQIINAYPHRILKCDQGKILDSAKQSFSLKDGV</sequence>
<reference evidence="7 8" key="1">
    <citation type="submission" date="2018-04" db="EMBL/GenBank/DDBJ databases">
        <title>Adhaeribacter sp. HMF7616 genome sequencing and assembly.</title>
        <authorList>
            <person name="Kang H."/>
            <person name="Kang J."/>
            <person name="Cha I."/>
            <person name="Kim H."/>
            <person name="Joh K."/>
        </authorList>
    </citation>
    <scope>NUCLEOTIDE SEQUENCE [LARGE SCALE GENOMIC DNA]</scope>
    <source>
        <strain evidence="7 8">HMF7616</strain>
    </source>
</reference>
<evidence type="ECO:0000259" key="6">
    <source>
        <dbReference type="PROSITE" id="PS50893"/>
    </source>
</evidence>
<dbReference type="PANTHER" id="PTHR24220">
    <property type="entry name" value="IMPORT ATP-BINDING PROTEIN"/>
    <property type="match status" value="1"/>
</dbReference>
<dbReference type="Proteomes" id="UP000253919">
    <property type="component" value="Unassembled WGS sequence"/>
</dbReference>
<keyword evidence="5" id="KW-0067">ATP-binding</keyword>
<evidence type="ECO:0000313" key="7">
    <source>
        <dbReference type="EMBL" id="RDC62002.1"/>
    </source>
</evidence>
<dbReference type="InterPro" id="IPR027417">
    <property type="entry name" value="P-loop_NTPase"/>
</dbReference>
<dbReference type="PROSITE" id="PS50893">
    <property type="entry name" value="ABC_TRANSPORTER_2"/>
    <property type="match status" value="1"/>
</dbReference>
<keyword evidence="4" id="KW-0547">Nucleotide-binding</keyword>
<dbReference type="InterPro" id="IPR015854">
    <property type="entry name" value="ABC_transpr_LolD-like"/>
</dbReference>
<dbReference type="InterPro" id="IPR017871">
    <property type="entry name" value="ABC_transporter-like_CS"/>
</dbReference>